<evidence type="ECO:0000313" key="2">
    <source>
        <dbReference type="EnsemblProtists" id="EOD35076"/>
    </source>
</evidence>
<evidence type="ECO:0000313" key="3">
    <source>
        <dbReference type="Proteomes" id="UP000013827"/>
    </source>
</evidence>
<keyword evidence="3" id="KW-1185">Reference proteome</keyword>
<proteinExistence type="predicted"/>
<name>A0A0D3KH41_EMIH1</name>
<accession>A0A0D3KH41</accession>
<dbReference type="PaxDb" id="2903-EOD35076"/>
<dbReference type="GeneID" id="17280347"/>
<dbReference type="AlphaFoldDB" id="A0A0D3KH41"/>
<feature type="region of interest" description="Disordered" evidence="1">
    <location>
        <begin position="1"/>
        <end position="24"/>
    </location>
</feature>
<dbReference type="EnsemblProtists" id="EOD35076">
    <property type="protein sequence ID" value="EOD35076"/>
    <property type="gene ID" value="EMIHUDRAFT_363135"/>
</dbReference>
<dbReference type="Proteomes" id="UP000013827">
    <property type="component" value="Unassembled WGS sequence"/>
</dbReference>
<dbReference type="RefSeq" id="XP_005787505.1">
    <property type="nucleotide sequence ID" value="XM_005787448.1"/>
</dbReference>
<reference evidence="2" key="2">
    <citation type="submission" date="2024-10" db="UniProtKB">
        <authorList>
            <consortium name="EnsemblProtists"/>
        </authorList>
    </citation>
    <scope>IDENTIFICATION</scope>
</reference>
<evidence type="ECO:0000256" key="1">
    <source>
        <dbReference type="SAM" id="MobiDB-lite"/>
    </source>
</evidence>
<organism evidence="2 3">
    <name type="scientific">Emiliania huxleyi (strain CCMP1516)</name>
    <dbReference type="NCBI Taxonomy" id="280463"/>
    <lineage>
        <taxon>Eukaryota</taxon>
        <taxon>Haptista</taxon>
        <taxon>Haptophyta</taxon>
        <taxon>Prymnesiophyceae</taxon>
        <taxon>Isochrysidales</taxon>
        <taxon>Noelaerhabdaceae</taxon>
        <taxon>Emiliania</taxon>
    </lineage>
</organism>
<sequence length="94" mass="8603">GLGGGGLRGGGATAGAGGGGWRRQGRGWATAVAVRAEATRAAVGTDARETAATAATTEAWGRAGPMAGACPDGGGVPDGRAAGRLTSAALGGGG</sequence>
<feature type="compositionally biased region" description="Gly residues" evidence="1">
    <location>
        <begin position="1"/>
        <end position="22"/>
    </location>
</feature>
<protein>
    <submittedName>
        <fullName evidence="2">Uncharacterized protein</fullName>
    </submittedName>
</protein>
<dbReference type="KEGG" id="ehx:EMIHUDRAFT_363135"/>
<reference evidence="3" key="1">
    <citation type="journal article" date="2013" name="Nature">
        <title>Pan genome of the phytoplankton Emiliania underpins its global distribution.</title>
        <authorList>
            <person name="Read B.A."/>
            <person name="Kegel J."/>
            <person name="Klute M.J."/>
            <person name="Kuo A."/>
            <person name="Lefebvre S.C."/>
            <person name="Maumus F."/>
            <person name="Mayer C."/>
            <person name="Miller J."/>
            <person name="Monier A."/>
            <person name="Salamov A."/>
            <person name="Young J."/>
            <person name="Aguilar M."/>
            <person name="Claverie J.M."/>
            <person name="Frickenhaus S."/>
            <person name="Gonzalez K."/>
            <person name="Herman E.K."/>
            <person name="Lin Y.C."/>
            <person name="Napier J."/>
            <person name="Ogata H."/>
            <person name="Sarno A.F."/>
            <person name="Shmutz J."/>
            <person name="Schroeder D."/>
            <person name="de Vargas C."/>
            <person name="Verret F."/>
            <person name="von Dassow P."/>
            <person name="Valentin K."/>
            <person name="Van de Peer Y."/>
            <person name="Wheeler G."/>
            <person name="Dacks J.B."/>
            <person name="Delwiche C.F."/>
            <person name="Dyhrman S.T."/>
            <person name="Glockner G."/>
            <person name="John U."/>
            <person name="Richards T."/>
            <person name="Worden A.Z."/>
            <person name="Zhang X."/>
            <person name="Grigoriev I.V."/>
            <person name="Allen A.E."/>
            <person name="Bidle K."/>
            <person name="Borodovsky M."/>
            <person name="Bowler C."/>
            <person name="Brownlee C."/>
            <person name="Cock J.M."/>
            <person name="Elias M."/>
            <person name="Gladyshev V.N."/>
            <person name="Groth M."/>
            <person name="Guda C."/>
            <person name="Hadaegh A."/>
            <person name="Iglesias-Rodriguez M.D."/>
            <person name="Jenkins J."/>
            <person name="Jones B.M."/>
            <person name="Lawson T."/>
            <person name="Leese F."/>
            <person name="Lindquist E."/>
            <person name="Lobanov A."/>
            <person name="Lomsadze A."/>
            <person name="Malik S.B."/>
            <person name="Marsh M.E."/>
            <person name="Mackinder L."/>
            <person name="Mock T."/>
            <person name="Mueller-Roeber B."/>
            <person name="Pagarete A."/>
            <person name="Parker M."/>
            <person name="Probert I."/>
            <person name="Quesneville H."/>
            <person name="Raines C."/>
            <person name="Rensing S.A."/>
            <person name="Riano-Pachon D.M."/>
            <person name="Richier S."/>
            <person name="Rokitta S."/>
            <person name="Shiraiwa Y."/>
            <person name="Soanes D.M."/>
            <person name="van der Giezen M."/>
            <person name="Wahlund T.M."/>
            <person name="Williams B."/>
            <person name="Wilson W."/>
            <person name="Wolfe G."/>
            <person name="Wurch L.L."/>
        </authorList>
    </citation>
    <scope>NUCLEOTIDE SEQUENCE</scope>
</reference>
<dbReference type="HOGENOM" id="CLU_2392678_0_0_1"/>